<dbReference type="EMBL" id="HF679031">
    <property type="protein sequence ID" value="CCT73616.1"/>
    <property type="molecule type" value="Genomic_DNA"/>
</dbReference>
<reference evidence="2" key="1">
    <citation type="journal article" date="2013" name="PLoS Pathog.">
        <title>Deciphering the cryptic genome: genome-wide analyses of the rice pathogen Fusarium fujikuroi reveal complex regulation of secondary metabolism and novel metabolites.</title>
        <authorList>
            <person name="Wiemann P."/>
            <person name="Sieber C.M."/>
            <person name="von Bargen K.W."/>
            <person name="Studt L."/>
            <person name="Niehaus E.M."/>
            <person name="Espino J.J."/>
            <person name="Huss K."/>
            <person name="Michielse C.B."/>
            <person name="Albermann S."/>
            <person name="Wagner D."/>
            <person name="Bergner S.V."/>
            <person name="Connolly L.R."/>
            <person name="Fischer A."/>
            <person name="Reuter G."/>
            <person name="Kleigrewe K."/>
            <person name="Bald T."/>
            <person name="Wingfield B.D."/>
            <person name="Ophir R."/>
            <person name="Freeman S."/>
            <person name="Hippler M."/>
            <person name="Smith K.M."/>
            <person name="Brown D.W."/>
            <person name="Proctor R.H."/>
            <person name="Munsterkotter M."/>
            <person name="Freitag M."/>
            <person name="Humpf H.U."/>
            <person name="Guldener U."/>
            <person name="Tudzynski B."/>
        </authorList>
    </citation>
    <scope>NUCLEOTIDE SEQUENCE [LARGE SCALE GENOMIC DNA]</scope>
    <source>
        <strain evidence="2">CBS 195.34 / IMI 58289 / NRRL A-6831</strain>
    </source>
</reference>
<accession>S0EF76</accession>
<sequence length="178" mass="19502">MHVTVNDQISVLPTGSLLVDARPYLAEFIDSTVMQFATSLSADPESTQRQGGKESNRQVHVRAAIARATLPGPADENHHGDAREDLLGIPVAAMHGCKYCTVPYGICSAYPIIILSTLCLSERDIPRMADWQNCWKRAMNRELDNYVGGGFSCRMDAAVGNTFSCSESHFLSRNLSQP</sequence>
<evidence type="ECO:0000313" key="2">
    <source>
        <dbReference type="Proteomes" id="UP000016800"/>
    </source>
</evidence>
<dbReference type="GeneID" id="35403046"/>
<dbReference type="Proteomes" id="UP000016800">
    <property type="component" value="Chromosome IX"/>
</dbReference>
<keyword evidence="2" id="KW-1185">Reference proteome</keyword>
<dbReference type="RefSeq" id="XP_023435694.1">
    <property type="nucleotide sequence ID" value="XM_023568503.1"/>
</dbReference>
<dbReference type="AlphaFoldDB" id="S0EF76"/>
<name>S0EF76_GIBF5</name>
<organism evidence="1 2">
    <name type="scientific">Gibberella fujikuroi (strain CBS 195.34 / IMI 58289 / NRRL A-6831)</name>
    <name type="common">Bakanae and foot rot disease fungus</name>
    <name type="synonym">Fusarium fujikuroi</name>
    <dbReference type="NCBI Taxonomy" id="1279085"/>
    <lineage>
        <taxon>Eukaryota</taxon>
        <taxon>Fungi</taxon>
        <taxon>Dikarya</taxon>
        <taxon>Ascomycota</taxon>
        <taxon>Pezizomycotina</taxon>
        <taxon>Sordariomycetes</taxon>
        <taxon>Hypocreomycetidae</taxon>
        <taxon>Hypocreales</taxon>
        <taxon>Nectriaceae</taxon>
        <taxon>Fusarium</taxon>
        <taxon>Fusarium fujikuroi species complex</taxon>
    </lineage>
</organism>
<evidence type="ECO:0000313" key="1">
    <source>
        <dbReference type="EMBL" id="CCT73616.1"/>
    </source>
</evidence>
<gene>
    <name evidence="1" type="ORF">FFUJ_09578</name>
</gene>
<dbReference type="HOGENOM" id="CLU_1510731_0_0_1"/>
<proteinExistence type="predicted"/>
<dbReference type="VEuPathDB" id="FungiDB:FFUJ_09578"/>
<protein>
    <submittedName>
        <fullName evidence="1">Uncharacterized protein</fullName>
    </submittedName>
</protein>